<dbReference type="Gene3D" id="3.60.120.10">
    <property type="entry name" value="Anthranilate synthase"/>
    <property type="match status" value="1"/>
</dbReference>
<dbReference type="EC" id="5.4.4.2" evidence="3"/>
<comment type="similarity">
    <text evidence="2">Belongs to the isochorismate synthase family.</text>
</comment>
<accession>A0A4Y8WZ01</accession>
<comment type="catalytic activity">
    <reaction evidence="1">
        <text>chorismate = isochorismate</text>
        <dbReference type="Rhea" id="RHEA:18985"/>
        <dbReference type="ChEBI" id="CHEBI:29748"/>
        <dbReference type="ChEBI" id="CHEBI:29780"/>
        <dbReference type="EC" id="5.4.4.2"/>
    </reaction>
</comment>
<comment type="caution">
    <text evidence="7">The sequence shown here is derived from an EMBL/GenBank/DDBJ whole genome shotgun (WGS) entry which is preliminary data.</text>
</comment>
<feature type="domain" description="Chorismate-utilising enzyme C-terminal" evidence="6">
    <location>
        <begin position="154"/>
        <end position="404"/>
    </location>
</feature>
<gene>
    <name evidence="7" type="ORF">BJ976_000085</name>
</gene>
<organism evidence="7 8">
    <name type="scientific">Micrococcus flavus</name>
    <dbReference type="NCBI Taxonomy" id="384602"/>
    <lineage>
        <taxon>Bacteria</taxon>
        <taxon>Bacillati</taxon>
        <taxon>Actinomycetota</taxon>
        <taxon>Actinomycetes</taxon>
        <taxon>Micrococcales</taxon>
        <taxon>Micrococcaceae</taxon>
        <taxon>Micrococcus</taxon>
    </lineage>
</organism>
<dbReference type="AlphaFoldDB" id="A0A4Y8WZ01"/>
<dbReference type="Pfam" id="PF00425">
    <property type="entry name" value="Chorismate_bind"/>
    <property type="match status" value="1"/>
</dbReference>
<name>A0A4Y8WZ01_9MICC</name>
<proteinExistence type="inferred from homology"/>
<evidence type="ECO:0000256" key="1">
    <source>
        <dbReference type="ARBA" id="ARBA00000799"/>
    </source>
</evidence>
<evidence type="ECO:0000259" key="6">
    <source>
        <dbReference type="Pfam" id="PF00425"/>
    </source>
</evidence>
<dbReference type="PANTHER" id="PTHR42839:SF2">
    <property type="entry name" value="ISOCHORISMATE SYNTHASE ENTC"/>
    <property type="match status" value="1"/>
</dbReference>
<dbReference type="OrthoDB" id="9806579at2"/>
<dbReference type="RefSeq" id="WP_135030427.1">
    <property type="nucleotide sequence ID" value="NZ_BMLA01000010.1"/>
</dbReference>
<dbReference type="InterPro" id="IPR015890">
    <property type="entry name" value="Chorismate_C"/>
</dbReference>
<dbReference type="Proteomes" id="UP000560081">
    <property type="component" value="Unassembled WGS sequence"/>
</dbReference>
<dbReference type="InterPro" id="IPR004561">
    <property type="entry name" value="IsoChor_synthase"/>
</dbReference>
<dbReference type="EMBL" id="JACHMC010000001">
    <property type="protein sequence ID" value="MBB4881734.1"/>
    <property type="molecule type" value="Genomic_DNA"/>
</dbReference>
<dbReference type="GO" id="GO:0008909">
    <property type="term" value="F:isochorismate synthase activity"/>
    <property type="evidence" value="ECO:0007669"/>
    <property type="project" value="UniProtKB-EC"/>
</dbReference>
<dbReference type="NCBIfam" id="TIGR00543">
    <property type="entry name" value="isochor_syn"/>
    <property type="match status" value="1"/>
</dbReference>
<evidence type="ECO:0000256" key="3">
    <source>
        <dbReference type="ARBA" id="ARBA00012824"/>
    </source>
</evidence>
<evidence type="ECO:0000256" key="2">
    <source>
        <dbReference type="ARBA" id="ARBA00005297"/>
    </source>
</evidence>
<evidence type="ECO:0000313" key="8">
    <source>
        <dbReference type="Proteomes" id="UP000560081"/>
    </source>
</evidence>
<dbReference type="InterPro" id="IPR005801">
    <property type="entry name" value="ADC_synthase"/>
</dbReference>
<evidence type="ECO:0000256" key="5">
    <source>
        <dbReference type="ARBA" id="ARBA00041564"/>
    </source>
</evidence>
<keyword evidence="4 7" id="KW-0413">Isomerase</keyword>
<evidence type="ECO:0000256" key="4">
    <source>
        <dbReference type="ARBA" id="ARBA00023235"/>
    </source>
</evidence>
<dbReference type="PANTHER" id="PTHR42839">
    <property type="entry name" value="ISOCHORISMATE SYNTHASE ENTC"/>
    <property type="match status" value="1"/>
</dbReference>
<sequence length="415" mass="43153">MSASSPSVAALAARASGLPEGAVPAVARVLVWAREGRVRVGVGGWTVLVTGPRRVERLSAIWRAAVAARPDPSAPAHAWVSSVFDDASPAPAVLRVPARILEAGSAGGEPVEVPARMTEEALRAAVFRDACVRLLPDDDVPLTPEDPAAAWDDAGYAAGVREVLDRMASSGGALGKVVVSRTDTVPADEAALWGAVEALRAQYPQTWVFAVGGLVGATPEMLATRRRGEVTSRVLAGSAPRGADAAEDARNREHLATDPRLAEEHRWAARSVVEVLEPVVELEDVDPAPEVLTLPNVHHLSTSVRGRLRSAEGTVLDVVGPLHPTAAVGGIPRDAALAVIRDVEPVDRGRYAGPVGWLDETGDGEIALALRCGQQVPGGVRLQAGGGIVPGAVPEEEVAEVAAKLLPMRRALGLA</sequence>
<evidence type="ECO:0000313" key="7">
    <source>
        <dbReference type="EMBL" id="MBB4881734.1"/>
    </source>
</evidence>
<keyword evidence="8" id="KW-1185">Reference proteome</keyword>
<protein>
    <recommendedName>
        <fullName evidence="3">isochorismate synthase</fullName>
        <ecNumber evidence="3">5.4.4.2</ecNumber>
    </recommendedName>
    <alternativeName>
        <fullName evidence="5">Isochorismate mutase</fullName>
    </alternativeName>
</protein>
<dbReference type="SUPFAM" id="SSF56322">
    <property type="entry name" value="ADC synthase"/>
    <property type="match status" value="1"/>
</dbReference>
<reference evidence="7 8" key="1">
    <citation type="submission" date="2020-08" db="EMBL/GenBank/DDBJ databases">
        <title>Sequencing the genomes of 1000 actinobacteria strains.</title>
        <authorList>
            <person name="Klenk H.-P."/>
        </authorList>
    </citation>
    <scope>NUCLEOTIDE SEQUENCE [LARGE SCALE GENOMIC DNA]</scope>
    <source>
        <strain evidence="7 8">DSM 19079</strain>
    </source>
</reference>